<evidence type="ECO:0000256" key="1">
    <source>
        <dbReference type="SAM" id="MobiDB-lite"/>
    </source>
</evidence>
<sequence length="107" mass="11645">MPISAPDELATRAAPLNRARTQQEQATSQPEQISRSPLPLTVERTGDNRDLAKEKPVLVKQIDGTLCVVKSTENGNHALPSVNALKETFFPLAGEHRIEHELTPLGG</sequence>
<organism evidence="2 3">
    <name type="scientific">Deinococcus detaillensis</name>
    <dbReference type="NCBI Taxonomy" id="2592048"/>
    <lineage>
        <taxon>Bacteria</taxon>
        <taxon>Thermotogati</taxon>
        <taxon>Deinococcota</taxon>
        <taxon>Deinococci</taxon>
        <taxon>Deinococcales</taxon>
        <taxon>Deinococcaceae</taxon>
        <taxon>Deinococcus</taxon>
    </lineage>
</organism>
<dbReference type="RefSeq" id="WP_143722220.1">
    <property type="nucleotide sequence ID" value="NZ_VKDB01000047.1"/>
</dbReference>
<feature type="region of interest" description="Disordered" evidence="1">
    <location>
        <begin position="1"/>
        <end position="53"/>
    </location>
</feature>
<protein>
    <submittedName>
        <fullName evidence="2">Uncharacterized protein</fullName>
    </submittedName>
</protein>
<comment type="caution">
    <text evidence="2">The sequence shown here is derived from an EMBL/GenBank/DDBJ whole genome shotgun (WGS) entry which is preliminary data.</text>
</comment>
<name>A0A553UG78_9DEIO</name>
<evidence type="ECO:0000313" key="3">
    <source>
        <dbReference type="Proteomes" id="UP000316092"/>
    </source>
</evidence>
<feature type="compositionally biased region" description="Basic and acidic residues" evidence="1">
    <location>
        <begin position="44"/>
        <end position="53"/>
    </location>
</feature>
<dbReference type="EMBL" id="VKDB01000047">
    <property type="protein sequence ID" value="TSA79188.1"/>
    <property type="molecule type" value="Genomic_DNA"/>
</dbReference>
<gene>
    <name evidence="2" type="ORF">FNU79_18215</name>
</gene>
<accession>A0A553UG78</accession>
<keyword evidence="3" id="KW-1185">Reference proteome</keyword>
<feature type="compositionally biased region" description="Polar residues" evidence="1">
    <location>
        <begin position="19"/>
        <end position="35"/>
    </location>
</feature>
<dbReference type="Proteomes" id="UP000316092">
    <property type="component" value="Unassembled WGS sequence"/>
</dbReference>
<evidence type="ECO:0000313" key="2">
    <source>
        <dbReference type="EMBL" id="TSA79188.1"/>
    </source>
</evidence>
<proteinExistence type="predicted"/>
<dbReference type="AlphaFoldDB" id="A0A553UG78"/>
<reference evidence="2 3" key="1">
    <citation type="submission" date="2019-07" db="EMBL/GenBank/DDBJ databases">
        <title>Deinococcus detaillus sp. nov., isolated from humus soil in Antarctica.</title>
        <authorList>
            <person name="Zhang K."/>
        </authorList>
    </citation>
    <scope>NUCLEOTIDE SEQUENCE [LARGE SCALE GENOMIC DNA]</scope>
    <source>
        <strain evidence="2 3">H1</strain>
    </source>
</reference>